<dbReference type="InterPro" id="IPR003660">
    <property type="entry name" value="HAMP_dom"/>
</dbReference>
<dbReference type="EMBL" id="BRZA01000003">
    <property type="protein sequence ID" value="GLC89582.1"/>
    <property type="molecule type" value="Genomic_DNA"/>
</dbReference>
<dbReference type="Pfam" id="PF00672">
    <property type="entry name" value="HAMP"/>
    <property type="match status" value="1"/>
</dbReference>
<dbReference type="PROSITE" id="PS50885">
    <property type="entry name" value="HAMP"/>
    <property type="match status" value="1"/>
</dbReference>
<evidence type="ECO:0000256" key="3">
    <source>
        <dbReference type="ARBA" id="ARBA00023136"/>
    </source>
</evidence>
<dbReference type="PANTHER" id="PTHR32089">
    <property type="entry name" value="METHYL-ACCEPTING CHEMOTAXIS PROTEIN MCPB"/>
    <property type="match status" value="1"/>
</dbReference>
<dbReference type="InterPro" id="IPR004090">
    <property type="entry name" value="Chemotax_Me-accpt_rcpt"/>
</dbReference>
<dbReference type="InterPro" id="IPR047347">
    <property type="entry name" value="YvaQ-like_sensor"/>
</dbReference>
<dbReference type="PRINTS" id="PR00260">
    <property type="entry name" value="CHEMTRNSDUCR"/>
</dbReference>
<keyword evidence="7" id="KW-1133">Transmembrane helix</keyword>
<feature type="domain" description="Methyl-accepting transducer" evidence="8">
    <location>
        <begin position="282"/>
        <end position="518"/>
    </location>
</feature>
<evidence type="ECO:0008006" key="12">
    <source>
        <dbReference type="Google" id="ProtNLM"/>
    </source>
</evidence>
<dbReference type="PROSITE" id="PS50111">
    <property type="entry name" value="CHEMOTAXIS_TRANSDUC_2"/>
    <property type="match status" value="1"/>
</dbReference>
<comment type="subcellular location">
    <subcellularLocation>
        <location evidence="1">Cell membrane</location>
    </subcellularLocation>
</comment>
<comment type="similarity">
    <text evidence="5">Belongs to the methyl-accepting chemotaxis (MCP) protein family.</text>
</comment>
<keyword evidence="3 7" id="KW-0472">Membrane</keyword>
<accession>A0ABQ5NMQ2</accession>
<organism evidence="10 11">
    <name type="scientific">Lysinibacillus piscis</name>
    <dbReference type="NCBI Taxonomy" id="2518931"/>
    <lineage>
        <taxon>Bacteria</taxon>
        <taxon>Bacillati</taxon>
        <taxon>Bacillota</taxon>
        <taxon>Bacilli</taxon>
        <taxon>Bacillales</taxon>
        <taxon>Bacillaceae</taxon>
        <taxon>Lysinibacillus</taxon>
    </lineage>
</organism>
<evidence type="ECO:0000256" key="1">
    <source>
        <dbReference type="ARBA" id="ARBA00004236"/>
    </source>
</evidence>
<keyword evidence="4 6" id="KW-0807">Transducer</keyword>
<keyword evidence="11" id="KW-1185">Reference proteome</keyword>
<evidence type="ECO:0000256" key="7">
    <source>
        <dbReference type="SAM" id="Phobius"/>
    </source>
</evidence>
<evidence type="ECO:0000256" key="2">
    <source>
        <dbReference type="ARBA" id="ARBA00022475"/>
    </source>
</evidence>
<dbReference type="InterPro" id="IPR004089">
    <property type="entry name" value="MCPsignal_dom"/>
</dbReference>
<keyword evidence="7" id="KW-0812">Transmembrane</keyword>
<dbReference type="Proteomes" id="UP001065593">
    <property type="component" value="Unassembled WGS sequence"/>
</dbReference>
<dbReference type="CDD" id="cd11386">
    <property type="entry name" value="MCP_signal"/>
    <property type="match status" value="1"/>
</dbReference>
<feature type="transmembrane region" description="Helical" evidence="7">
    <location>
        <begin position="12"/>
        <end position="33"/>
    </location>
</feature>
<dbReference type="CDD" id="cd19411">
    <property type="entry name" value="MCP2201-like_sensor"/>
    <property type="match status" value="1"/>
</dbReference>
<evidence type="ECO:0000313" key="11">
    <source>
        <dbReference type="Proteomes" id="UP001065593"/>
    </source>
</evidence>
<feature type="domain" description="HAMP" evidence="9">
    <location>
        <begin position="211"/>
        <end position="263"/>
    </location>
</feature>
<dbReference type="SMART" id="SM00304">
    <property type="entry name" value="HAMP"/>
    <property type="match status" value="1"/>
</dbReference>
<dbReference type="Gene3D" id="6.10.340.10">
    <property type="match status" value="1"/>
</dbReference>
<feature type="transmembrane region" description="Helical" evidence="7">
    <location>
        <begin position="186"/>
        <end position="209"/>
    </location>
</feature>
<evidence type="ECO:0000313" key="10">
    <source>
        <dbReference type="EMBL" id="GLC89582.1"/>
    </source>
</evidence>
<dbReference type="Gene3D" id="1.10.287.950">
    <property type="entry name" value="Methyl-accepting chemotaxis protein"/>
    <property type="match status" value="1"/>
</dbReference>
<dbReference type="CDD" id="cd06225">
    <property type="entry name" value="HAMP"/>
    <property type="match status" value="1"/>
</dbReference>
<dbReference type="Pfam" id="PF12729">
    <property type="entry name" value="4HB_MCP_1"/>
    <property type="match status" value="1"/>
</dbReference>
<evidence type="ECO:0000256" key="4">
    <source>
        <dbReference type="ARBA" id="ARBA00023224"/>
    </source>
</evidence>
<evidence type="ECO:0000256" key="5">
    <source>
        <dbReference type="ARBA" id="ARBA00029447"/>
    </source>
</evidence>
<gene>
    <name evidence="10" type="ORF">LYSBPC_27090</name>
</gene>
<sequence>MIKQMKIQTKIGLIVINALLVLVSTNAIGYYYMNAIAKQSEKMYEEKFASVQLLGQIRTENRAIDSRVLEMMVTTDIVLRDELGSELDTDMIEMIQLLSQYGKQVKDGKEKEFFKMLKGGTSAYLSAVTSVKRLAIDGQQESAYKLYMNRAVPSRDKMIQSAEQLTLYQQKGAKELYNQNQSNVKVARIIIVVLGILSSIIFLLLSVIISKGIVKPIQGVKQLLYAAEKGDLTVNGDYQSRDELGQLTRSFNAMVSGLRSVINQVDRTAEQAVVASVELNNYSEETMRAAERITEVTSEVAASAENQLTELTETVVTMNQLSETVRHIADNAQSASVSALHVSGKAVAGQDSLEEAVSQMGSIHERFAQLAERINGLGARSLEISQIVDTITEIADQTSLLALNAAIEAARVGEHGRGFSVVAEEVRRLAEQSAESAKRITNLISTVQSETNQAMITMGAASEEVTKGLEIVQEAGNSFSEIYEATGLVTGQIQEVSAAVQEIAAGTEQMVSNAREIKVLAEKTAAHTEEVSASSTKQSASMGNISLSTENLAEVATLLRQTIRHFSILERERKENQRREDF</sequence>
<dbReference type="PANTHER" id="PTHR32089:SF112">
    <property type="entry name" value="LYSOZYME-LIKE PROTEIN-RELATED"/>
    <property type="match status" value="1"/>
</dbReference>
<evidence type="ECO:0000259" key="8">
    <source>
        <dbReference type="PROSITE" id="PS50111"/>
    </source>
</evidence>
<protein>
    <recommendedName>
        <fullName evidence="12">Methyl-accepting chemotaxis protein</fullName>
    </recommendedName>
</protein>
<dbReference type="SMART" id="SM00283">
    <property type="entry name" value="MA"/>
    <property type="match status" value="1"/>
</dbReference>
<comment type="caution">
    <text evidence="10">The sequence shown here is derived from an EMBL/GenBank/DDBJ whole genome shotgun (WGS) entry which is preliminary data.</text>
</comment>
<name>A0ABQ5NMQ2_9BACI</name>
<dbReference type="RefSeq" id="WP_309297439.1">
    <property type="nucleotide sequence ID" value="NZ_BRZA01000003.1"/>
</dbReference>
<proteinExistence type="inferred from homology"/>
<dbReference type="Pfam" id="PF00015">
    <property type="entry name" value="MCPsignal"/>
    <property type="match status" value="1"/>
</dbReference>
<evidence type="ECO:0000259" key="9">
    <source>
        <dbReference type="PROSITE" id="PS50885"/>
    </source>
</evidence>
<dbReference type="InterPro" id="IPR024478">
    <property type="entry name" value="HlyB_4HB_MCP"/>
</dbReference>
<dbReference type="SUPFAM" id="SSF58104">
    <property type="entry name" value="Methyl-accepting chemotaxis protein (MCP) signaling domain"/>
    <property type="match status" value="1"/>
</dbReference>
<evidence type="ECO:0000256" key="6">
    <source>
        <dbReference type="PROSITE-ProRule" id="PRU00284"/>
    </source>
</evidence>
<keyword evidence="2" id="KW-1003">Cell membrane</keyword>
<reference evidence="10" key="1">
    <citation type="submission" date="2022-08" db="EMBL/GenBank/DDBJ databases">
        <title>Draft genome sequence of Lysinibacillus sp. strain KH24.</title>
        <authorList>
            <person name="Kanbe H."/>
            <person name="Itoh H."/>
        </authorList>
    </citation>
    <scope>NUCLEOTIDE SEQUENCE</scope>
    <source>
        <strain evidence="10">KH24</strain>
    </source>
</reference>